<keyword evidence="2" id="KW-1133">Transmembrane helix</keyword>
<dbReference type="InterPro" id="IPR001841">
    <property type="entry name" value="Znf_RING"/>
</dbReference>
<feature type="compositionally biased region" description="Acidic residues" evidence="1">
    <location>
        <begin position="287"/>
        <end position="300"/>
    </location>
</feature>
<feature type="compositionally biased region" description="Acidic residues" evidence="1">
    <location>
        <begin position="22"/>
        <end position="49"/>
    </location>
</feature>
<dbReference type="PROSITE" id="PS50089">
    <property type="entry name" value="ZF_RING_2"/>
    <property type="match status" value="1"/>
</dbReference>
<reference evidence="3" key="1">
    <citation type="submission" date="2015-06" db="UniProtKB">
        <authorList>
            <consortium name="EnsemblPlants"/>
        </authorList>
    </citation>
    <scope>IDENTIFICATION</scope>
</reference>
<feature type="region of interest" description="Disordered" evidence="1">
    <location>
        <begin position="285"/>
        <end position="310"/>
    </location>
</feature>
<dbReference type="Gene3D" id="3.30.40.10">
    <property type="entry name" value="Zinc/RING finger domain, C3HC4 (zinc finger)"/>
    <property type="match status" value="1"/>
</dbReference>
<keyword evidence="2" id="KW-0472">Membrane</keyword>
<organism evidence="3">
    <name type="scientific">Aegilops tauschii</name>
    <name type="common">Tausch's goatgrass</name>
    <name type="synonym">Aegilops squarrosa</name>
    <dbReference type="NCBI Taxonomy" id="37682"/>
    <lineage>
        <taxon>Eukaryota</taxon>
        <taxon>Viridiplantae</taxon>
        <taxon>Streptophyta</taxon>
        <taxon>Embryophyta</taxon>
        <taxon>Tracheophyta</taxon>
        <taxon>Spermatophyta</taxon>
        <taxon>Magnoliopsida</taxon>
        <taxon>Liliopsida</taxon>
        <taxon>Poales</taxon>
        <taxon>Poaceae</taxon>
        <taxon>BOP clade</taxon>
        <taxon>Pooideae</taxon>
        <taxon>Triticodae</taxon>
        <taxon>Triticeae</taxon>
        <taxon>Triticinae</taxon>
        <taxon>Aegilops</taxon>
    </lineage>
</organism>
<proteinExistence type="predicted"/>
<evidence type="ECO:0000313" key="3">
    <source>
        <dbReference type="EnsemblPlants" id="EMT04367"/>
    </source>
</evidence>
<feature type="compositionally biased region" description="Low complexity" evidence="1">
    <location>
        <begin position="301"/>
        <end position="310"/>
    </location>
</feature>
<dbReference type="SUPFAM" id="SSF57850">
    <property type="entry name" value="RING/U-box"/>
    <property type="match status" value="1"/>
</dbReference>
<name>M8BMY8_AEGTA</name>
<dbReference type="AlphaFoldDB" id="M8BMY8"/>
<dbReference type="CDD" id="cd16448">
    <property type="entry name" value="RING-H2"/>
    <property type="match status" value="1"/>
</dbReference>
<keyword evidence="2" id="KW-0812">Transmembrane</keyword>
<sequence length="349" mass="38642">MDGPGVIQLKCYPPAATPKVEEEVEEEVDEDEDEEEETLSSDDDDDGTYEELNTTAAMMTTSTLMSQEKGDGKKIVVVYRHTLFSTPSDGGEQLVRGGTEGHTIRFVVPPAGNTARALRLVGASLSATVYPGHLREKLRKLWSDLILLPEMMHCQGRRRRRAGVEVRFDVLTVPHADYTPERKESVHAVVRGLSEEPWPECQCHGGVEYRLPETVPMRRISESEAAGQDCPVCLHLLEGDDLAAWPGCSRPHVFHGACLKLALEKIDRCPICRCFWQIEPEPLPLDTTEDKEESNSEGDGDAAMASAADGAKPKNIRQDVARVVLGVVLFVCMIGLIRFIMHALRVIRS</sequence>
<accession>M8BMY8</accession>
<feature type="region of interest" description="Disordered" evidence="1">
    <location>
        <begin position="1"/>
        <end position="49"/>
    </location>
</feature>
<dbReference type="EnsemblPlants" id="EMT04367">
    <property type="protein sequence ID" value="EMT04367"/>
    <property type="gene ID" value="F775_16487"/>
</dbReference>
<feature type="transmembrane region" description="Helical" evidence="2">
    <location>
        <begin position="320"/>
        <end position="341"/>
    </location>
</feature>
<dbReference type="InterPro" id="IPR013083">
    <property type="entry name" value="Znf_RING/FYVE/PHD"/>
</dbReference>
<protein>
    <submittedName>
        <fullName evidence="3">Uncharacterized protein</fullName>
    </submittedName>
</protein>
<evidence type="ECO:0000256" key="1">
    <source>
        <dbReference type="SAM" id="MobiDB-lite"/>
    </source>
</evidence>
<evidence type="ECO:0000256" key="2">
    <source>
        <dbReference type="SAM" id="Phobius"/>
    </source>
</evidence>
<dbReference type="Pfam" id="PF13639">
    <property type="entry name" value="zf-RING_2"/>
    <property type="match status" value="1"/>
</dbReference>